<dbReference type="InterPro" id="IPR000593">
    <property type="entry name" value="RasGAP_C"/>
</dbReference>
<keyword evidence="4" id="KW-1185">Reference proteome</keyword>
<dbReference type="Proteomes" id="UP000038045">
    <property type="component" value="Unplaced"/>
</dbReference>
<dbReference type="STRING" id="131310.A0A0N5A4Z7"/>
<evidence type="ECO:0000313" key="5">
    <source>
        <dbReference type="WBParaSite" id="PTRK_0001678100.1"/>
    </source>
</evidence>
<dbReference type="Pfam" id="PF03836">
    <property type="entry name" value="RasGAP_C"/>
    <property type="match status" value="1"/>
</dbReference>
<feature type="coiled-coil region" evidence="1">
    <location>
        <begin position="1271"/>
        <end position="1298"/>
    </location>
</feature>
<organism evidence="4 5">
    <name type="scientific">Parastrongyloides trichosuri</name>
    <name type="common">Possum-specific nematode worm</name>
    <dbReference type="NCBI Taxonomy" id="131310"/>
    <lineage>
        <taxon>Eukaryota</taxon>
        <taxon>Metazoa</taxon>
        <taxon>Ecdysozoa</taxon>
        <taxon>Nematoda</taxon>
        <taxon>Chromadorea</taxon>
        <taxon>Rhabditida</taxon>
        <taxon>Tylenchina</taxon>
        <taxon>Panagrolaimomorpha</taxon>
        <taxon>Strongyloidoidea</taxon>
        <taxon>Strongyloididae</taxon>
        <taxon>Parastrongyloides</taxon>
    </lineage>
</organism>
<name>A0A0N5A4Z7_PARTI</name>
<dbReference type="InterPro" id="IPR008936">
    <property type="entry name" value="Rho_GTPase_activation_prot"/>
</dbReference>
<dbReference type="PROSITE" id="PS50021">
    <property type="entry name" value="CH"/>
    <property type="match status" value="1"/>
</dbReference>
<dbReference type="InterPro" id="IPR001936">
    <property type="entry name" value="RasGAP_dom"/>
</dbReference>
<dbReference type="Pfam" id="PF00616">
    <property type="entry name" value="RasGAP"/>
    <property type="match status" value="1"/>
</dbReference>
<dbReference type="SUPFAM" id="SSF47576">
    <property type="entry name" value="Calponin-homology domain, CH-domain"/>
    <property type="match status" value="1"/>
</dbReference>
<protein>
    <submittedName>
        <fullName evidence="5">Calponin-homology (CH) domain-containing protein</fullName>
    </submittedName>
</protein>
<evidence type="ECO:0000259" key="2">
    <source>
        <dbReference type="PROSITE" id="PS50018"/>
    </source>
</evidence>
<dbReference type="GO" id="GO:0005938">
    <property type="term" value="C:cell cortex"/>
    <property type="evidence" value="ECO:0007669"/>
    <property type="project" value="TreeGrafter"/>
</dbReference>
<evidence type="ECO:0000256" key="1">
    <source>
        <dbReference type="SAM" id="Coils"/>
    </source>
</evidence>
<dbReference type="PROSITE" id="PS50018">
    <property type="entry name" value="RAS_GTPASE_ACTIV_2"/>
    <property type="match status" value="1"/>
</dbReference>
<dbReference type="InterPro" id="IPR036872">
    <property type="entry name" value="CH_dom_sf"/>
</dbReference>
<dbReference type="WBParaSite" id="PTRK_0001678100.1">
    <property type="protein sequence ID" value="PTRK_0001678100.1"/>
    <property type="gene ID" value="PTRK_0001678100"/>
</dbReference>
<dbReference type="SUPFAM" id="SSF48350">
    <property type="entry name" value="GTPase activation domain, GAP"/>
    <property type="match status" value="1"/>
</dbReference>
<proteinExistence type="predicted"/>
<dbReference type="PANTHER" id="PTHR14149:SF14">
    <property type="entry name" value="CALPONIN-HOMOLOGY (CH) DOMAIN-CONTAINING PROTEIN"/>
    <property type="match status" value="1"/>
</dbReference>
<dbReference type="Gene3D" id="1.10.418.10">
    <property type="entry name" value="Calponin-like domain"/>
    <property type="match status" value="1"/>
</dbReference>
<dbReference type="PANTHER" id="PTHR14149">
    <property type="entry name" value="RAS GTPASE-ACTIVATING PROTEIN WITH IQ MOTIF"/>
    <property type="match status" value="1"/>
</dbReference>
<accession>A0A0N5A4Z7</accession>
<keyword evidence="1" id="KW-0175">Coiled coil</keyword>
<dbReference type="SUPFAM" id="SSF143885">
    <property type="entry name" value="RGC domain-like"/>
    <property type="match status" value="1"/>
</dbReference>
<evidence type="ECO:0000313" key="4">
    <source>
        <dbReference type="Proteomes" id="UP000038045"/>
    </source>
</evidence>
<dbReference type="InterPro" id="IPR001715">
    <property type="entry name" value="CH_dom"/>
</dbReference>
<dbReference type="GO" id="GO:0005096">
    <property type="term" value="F:GTPase activator activity"/>
    <property type="evidence" value="ECO:0007669"/>
    <property type="project" value="TreeGrafter"/>
</dbReference>
<feature type="domain" description="Calponin-homology (CH)" evidence="3">
    <location>
        <begin position="62"/>
        <end position="178"/>
    </location>
</feature>
<reference evidence="5" key="1">
    <citation type="submission" date="2017-02" db="UniProtKB">
        <authorList>
            <consortium name="WormBaseParasite"/>
        </authorList>
    </citation>
    <scope>IDENTIFICATION</scope>
</reference>
<dbReference type="GO" id="GO:1903479">
    <property type="term" value="P:mitotic actomyosin contractile ring assembly actin filament organization"/>
    <property type="evidence" value="ECO:0007669"/>
    <property type="project" value="TreeGrafter"/>
</dbReference>
<dbReference type="Gene3D" id="1.10.506.10">
    <property type="entry name" value="GTPase Activation - p120gap, domain 1"/>
    <property type="match status" value="1"/>
</dbReference>
<dbReference type="GO" id="GO:0051015">
    <property type="term" value="F:actin filament binding"/>
    <property type="evidence" value="ECO:0007669"/>
    <property type="project" value="TreeGrafter"/>
</dbReference>
<feature type="domain" description="Ras-GAP" evidence="2">
    <location>
        <begin position="820"/>
        <end position="1041"/>
    </location>
</feature>
<dbReference type="GO" id="GO:0005516">
    <property type="term" value="F:calmodulin binding"/>
    <property type="evidence" value="ECO:0007669"/>
    <property type="project" value="TreeGrafter"/>
</dbReference>
<sequence>MEKVDDIQDEQCTNIGISNNNICSLHGDADGIGIEKLDFKIGEISADLMDEKRRNRRAYDYLCRLSEVRTWIGELLNEENIPCPIDLETNLANGVLLARIGNKIAPSEVQLMKIYDFDQTKYNNDGLHYRHTDNIMLWRHSMTYIKFPEIIIPETVDVYRGNNGGIIYCLYTLAVYLFRLRKGPPIKNQSGNVEFRECDIEKMKERLKDINLPSFHDVDDILSNRFVTDRKERAKVVLAINQLLVENNDEKSVKLYELLTNPDGDFMFVKEDFNSDYLESLLEEKKEDEIISHDKIQSILCEVNRRENLKNLKKLLFDDCRLDELKTILYELADEKVIESVMPLYKNLLIERMVQNNNELTLEDVLEIISIGNSCMKVKLSVTKGSVDDVYESLNDKVLSLIDILDSNMKNIYYITLNDRMNHYSQIMNLTEIKEIITQCNNLSENDLKVINMINLLKHNENSDVLEMLFDQLEIPNVLKENVPLYLLNIAKRSSTKILYFDDIVKLVDEINKKAHDAKIKSQEIWYINNALKNEEPYALIEALKNSHWYNDGIIREPILQWYPATFECKVQEKNINKNEDLKWIEYTTDIGNFYVNNTEFSLGPHEIVTENYITESDIEEIIDDTNYGFDDYYKINEYSLIKGQKVVRKYLENRKNERNLEEKSKAAKIIQEHFRDYRRKQNLDTLLNCADPPLSLVRKFIELLRDTELDYEEELTIERTKSRVTILINNNRNMDIDLDELDHKIGLLVRHRISLEEVMAHKNKVIKKMSSYLNTQGSIKRREKMKLNALQQFLFHIQTEPKYLSNLYQECPDDNLYEKALLPLFNFVSEKREEYLFVVLCREILKRYIECIQEPKKFLHNNDPAGNKLLKLIKRFFQTLPSYDLLGISLKEIHSLYYDDDHSIRINLNPISMFEEKYNKPPKDIYEALTDEDIVKILDDSKNFIIKWSKRFVSELTKNIRLPKSVRYLMKVVQVEIRNSIPSLCSSKVSAIVSYFLWKCYFEPSIIEGKIFIRESGLTFNEEQYDRLNMISKLIGYAAFGKSYGNQEPHLFSLNDTIMEIHKMFLDIVNKSLENQTLDQIYNMNQYSSYISTQKLTLDISVDNLIYLIDLLKKYSNFVFDGPSDKLAKLFEKIELKSDDDKIEDRLTLLLSPMHPEQVPSLIDYKELFVQTKKYFVDLLLCGVYGDTVPEVLSTEINEKHEEAYRELISADDDQFPSLAAKQQKVTENLITLSKVNVVSLDNNYQTLVNQIADEIRRQGEYRQTRSGQITHYQETIKRLEDKRKDYEDRLEKYKLFLDSCLENMKRNSLKPKIKSDSQKASKLLNDREKLLNPKNIKVNAEKMLKKEILSSSILTTKELSKFNFEINFTGKMDQFEIVVKKPKTDPITKTINFQDLLEHEFNGDASIQITDEISFNVGPFIGYLNKKFYAK</sequence>
<dbReference type="Pfam" id="PF00307">
    <property type="entry name" value="CH"/>
    <property type="match status" value="1"/>
</dbReference>
<evidence type="ECO:0000259" key="3">
    <source>
        <dbReference type="PROSITE" id="PS50021"/>
    </source>
</evidence>